<dbReference type="AlphaFoldDB" id="A0A1I8ARA8"/>
<evidence type="ECO:0000256" key="1">
    <source>
        <dbReference type="SAM" id="MobiDB-lite"/>
    </source>
</evidence>
<proteinExistence type="predicted"/>
<feature type="region of interest" description="Disordered" evidence="1">
    <location>
        <begin position="30"/>
        <end position="49"/>
    </location>
</feature>
<sequence>MTAARCPYSSRAFFVGSRRRRSNSFFFQRDRRHRSIDKRPSARPFSPVFPHGSATPPPCTMYFINAVVKAPLCAAPLLITVGTRAPSAGGRRRVYLPDFRLLAPPDGLLRSHGF</sequence>
<evidence type="ECO:0000313" key="3">
    <source>
        <dbReference type="WBParaSite" id="L893_g8644.t1"/>
    </source>
</evidence>
<name>A0A1I8ARA8_9BILA</name>
<accession>A0A1I8ARA8</accession>
<reference evidence="3" key="1">
    <citation type="submission" date="2016-11" db="UniProtKB">
        <authorList>
            <consortium name="WormBaseParasite"/>
        </authorList>
    </citation>
    <scope>IDENTIFICATION</scope>
</reference>
<protein>
    <submittedName>
        <fullName evidence="3">Uncharacterized protein</fullName>
    </submittedName>
</protein>
<keyword evidence="2" id="KW-1185">Reference proteome</keyword>
<organism evidence="2 3">
    <name type="scientific">Steinernema glaseri</name>
    <dbReference type="NCBI Taxonomy" id="37863"/>
    <lineage>
        <taxon>Eukaryota</taxon>
        <taxon>Metazoa</taxon>
        <taxon>Ecdysozoa</taxon>
        <taxon>Nematoda</taxon>
        <taxon>Chromadorea</taxon>
        <taxon>Rhabditida</taxon>
        <taxon>Tylenchina</taxon>
        <taxon>Panagrolaimomorpha</taxon>
        <taxon>Strongyloidoidea</taxon>
        <taxon>Steinernematidae</taxon>
        <taxon>Steinernema</taxon>
    </lineage>
</organism>
<dbReference type="WBParaSite" id="L893_g8644.t1">
    <property type="protein sequence ID" value="L893_g8644.t1"/>
    <property type="gene ID" value="L893_g8644"/>
</dbReference>
<evidence type="ECO:0000313" key="2">
    <source>
        <dbReference type="Proteomes" id="UP000095287"/>
    </source>
</evidence>
<dbReference type="Proteomes" id="UP000095287">
    <property type="component" value="Unplaced"/>
</dbReference>